<evidence type="ECO:0000313" key="3">
    <source>
        <dbReference type="Proteomes" id="UP000324595"/>
    </source>
</evidence>
<dbReference type="AlphaFoldDB" id="A0A5D3YFI3"/>
<evidence type="ECO:0000313" key="2">
    <source>
        <dbReference type="EMBL" id="TYP91975.1"/>
    </source>
</evidence>
<keyword evidence="1" id="KW-0472">Membrane</keyword>
<accession>A0A5D3YFI3</accession>
<protein>
    <submittedName>
        <fullName evidence="2">Uncharacterized protein</fullName>
    </submittedName>
</protein>
<sequence>MLKKLIYNPIIQFSLFTLLLIVFVAAIYA</sequence>
<feature type="transmembrane region" description="Helical" evidence="1">
    <location>
        <begin position="6"/>
        <end position="28"/>
    </location>
</feature>
<organism evidence="2 3">
    <name type="scientific">Fodinibius salinus</name>
    <dbReference type="NCBI Taxonomy" id="860790"/>
    <lineage>
        <taxon>Bacteria</taxon>
        <taxon>Pseudomonadati</taxon>
        <taxon>Balneolota</taxon>
        <taxon>Balneolia</taxon>
        <taxon>Balneolales</taxon>
        <taxon>Balneolaceae</taxon>
        <taxon>Fodinibius</taxon>
    </lineage>
</organism>
<evidence type="ECO:0000256" key="1">
    <source>
        <dbReference type="SAM" id="Phobius"/>
    </source>
</evidence>
<dbReference type="Proteomes" id="UP000324595">
    <property type="component" value="Unassembled WGS sequence"/>
</dbReference>
<keyword evidence="1" id="KW-1133">Transmembrane helix</keyword>
<proteinExistence type="predicted"/>
<comment type="caution">
    <text evidence="2">The sequence shown here is derived from an EMBL/GenBank/DDBJ whole genome shotgun (WGS) entry which is preliminary data.</text>
</comment>
<name>A0A5D3YFI3_9BACT</name>
<keyword evidence="1" id="KW-0812">Transmembrane</keyword>
<reference evidence="2 3" key="1">
    <citation type="submission" date="2019-07" db="EMBL/GenBank/DDBJ databases">
        <title>Genomic Encyclopedia of Archaeal and Bacterial Type Strains, Phase II (KMG-II): from individual species to whole genera.</title>
        <authorList>
            <person name="Goeker M."/>
        </authorList>
    </citation>
    <scope>NUCLEOTIDE SEQUENCE [LARGE SCALE GENOMIC DNA]</scope>
    <source>
        <strain evidence="2 3">DSM 21935</strain>
    </source>
</reference>
<gene>
    <name evidence="2" type="ORF">LX73_2218</name>
</gene>
<dbReference type="EMBL" id="VNHY01000004">
    <property type="protein sequence ID" value="TYP91975.1"/>
    <property type="molecule type" value="Genomic_DNA"/>
</dbReference>
<keyword evidence="3" id="KW-1185">Reference proteome</keyword>